<evidence type="ECO:0000256" key="1">
    <source>
        <dbReference type="SAM" id="Phobius"/>
    </source>
</evidence>
<name>A0A846QKN7_9BACT</name>
<feature type="transmembrane region" description="Helical" evidence="1">
    <location>
        <begin position="201"/>
        <end position="218"/>
    </location>
</feature>
<feature type="transmembrane region" description="Helical" evidence="1">
    <location>
        <begin position="131"/>
        <end position="150"/>
    </location>
</feature>
<dbReference type="AlphaFoldDB" id="A0A846QKN7"/>
<evidence type="ECO:0000313" key="3">
    <source>
        <dbReference type="Proteomes" id="UP000580856"/>
    </source>
</evidence>
<keyword evidence="1" id="KW-1133">Transmembrane helix</keyword>
<feature type="transmembrane region" description="Helical" evidence="1">
    <location>
        <begin position="225"/>
        <end position="244"/>
    </location>
</feature>
<dbReference type="RefSeq" id="WP_167941737.1">
    <property type="nucleotide sequence ID" value="NZ_JAATJA010000002.1"/>
</dbReference>
<sequence>MVRRFALLLLYPAVAIACMWRLILEPGTIGHNWDAAIPALSFHLADVFASLPYTWEKHYLGGVMGMKLTTLFTVGAYSAPGLAGLDGHVVTKTILFVVLTLSMFSMRSCILRLADMLEIGGDGDARGRVDVAAWIGGLAYGLSPFMFNVITGGAMTQYGTLPLLPMLLWRCVRFAARGFGARDVVVLAVLFALILPSAQNFVIMWAFFGVCLLWWFSLRGMAGGFGVGTLCVLLCAYAFVPLVLTPGGFGGGMAVQDFAAQAEGIPRTSPFMHLALFGAGYNNRDFFLRAHPSQMVFLLASIPLVLIILRALAVDRELRGTRVFMLLFGLWALGVGMAAAGKGILAPFMMWGYEHVPLTHLFRSTQRLMLLPTLFMPIVLALALARWNGRGRMAVIVTFLLLLRGMSFYSGNFGADALEPQRVGAMDNYRVPQEYGLAMQDMQADMRLGRTLLLPLSIAPRFIHAAHQITGEGGCPLAQSNPDPIAFAFPFTPAYPPMRALAGRFYAQADARAVAEMCGAYSVKGVVLRQDVEDIGLDRPDWLENRTLFRPALMEENDLTRTVGGRWCDLFKPREFTPQVRSLSGGLRVEGP</sequence>
<feature type="transmembrane region" description="Helical" evidence="1">
    <location>
        <begin position="5"/>
        <end position="23"/>
    </location>
</feature>
<keyword evidence="1" id="KW-0812">Transmembrane</keyword>
<keyword evidence="1" id="KW-0472">Membrane</keyword>
<feature type="transmembrane region" description="Helical" evidence="1">
    <location>
        <begin position="394"/>
        <end position="411"/>
    </location>
</feature>
<feature type="transmembrane region" description="Helical" evidence="1">
    <location>
        <begin position="89"/>
        <end position="110"/>
    </location>
</feature>
<dbReference type="PROSITE" id="PS51257">
    <property type="entry name" value="PROKAR_LIPOPROTEIN"/>
    <property type="match status" value="1"/>
</dbReference>
<proteinExistence type="predicted"/>
<feature type="transmembrane region" description="Helical" evidence="1">
    <location>
        <begin position="179"/>
        <end position="195"/>
    </location>
</feature>
<accession>A0A846QKN7</accession>
<feature type="transmembrane region" description="Helical" evidence="1">
    <location>
        <begin position="295"/>
        <end position="313"/>
    </location>
</feature>
<dbReference type="Proteomes" id="UP000580856">
    <property type="component" value="Unassembled WGS sequence"/>
</dbReference>
<organism evidence="2 3">
    <name type="scientific">Desulfobaculum xiamenense</name>
    <dbReference type="NCBI Taxonomy" id="995050"/>
    <lineage>
        <taxon>Bacteria</taxon>
        <taxon>Pseudomonadati</taxon>
        <taxon>Thermodesulfobacteriota</taxon>
        <taxon>Desulfovibrionia</taxon>
        <taxon>Desulfovibrionales</taxon>
        <taxon>Desulfovibrionaceae</taxon>
        <taxon>Desulfobaculum</taxon>
    </lineage>
</organism>
<keyword evidence="3" id="KW-1185">Reference proteome</keyword>
<feature type="transmembrane region" description="Helical" evidence="1">
    <location>
        <begin position="65"/>
        <end position="83"/>
    </location>
</feature>
<feature type="transmembrane region" description="Helical" evidence="1">
    <location>
        <begin position="325"/>
        <end position="348"/>
    </location>
</feature>
<reference evidence="2 3" key="1">
    <citation type="submission" date="2020-03" db="EMBL/GenBank/DDBJ databases">
        <title>Genomic Encyclopedia of Type Strains, Phase IV (KMG-IV): sequencing the most valuable type-strain genomes for metagenomic binning, comparative biology and taxonomic classification.</title>
        <authorList>
            <person name="Goeker M."/>
        </authorList>
    </citation>
    <scope>NUCLEOTIDE SEQUENCE [LARGE SCALE GENOMIC DNA]</scope>
    <source>
        <strain evidence="2 3">DSM 24233</strain>
    </source>
</reference>
<protein>
    <recommendedName>
        <fullName evidence="4">4-amino-4-deoxy-L-arabinose transferase</fullName>
    </recommendedName>
</protein>
<dbReference type="EMBL" id="JAATJA010000002">
    <property type="protein sequence ID" value="NJB68691.1"/>
    <property type="molecule type" value="Genomic_DNA"/>
</dbReference>
<evidence type="ECO:0000313" key="2">
    <source>
        <dbReference type="EMBL" id="NJB68691.1"/>
    </source>
</evidence>
<evidence type="ECO:0008006" key="4">
    <source>
        <dbReference type="Google" id="ProtNLM"/>
    </source>
</evidence>
<gene>
    <name evidence="2" type="ORF">GGQ74_002364</name>
</gene>
<comment type="caution">
    <text evidence="2">The sequence shown here is derived from an EMBL/GenBank/DDBJ whole genome shotgun (WGS) entry which is preliminary data.</text>
</comment>
<feature type="transmembrane region" description="Helical" evidence="1">
    <location>
        <begin position="368"/>
        <end position="387"/>
    </location>
</feature>